<dbReference type="RefSeq" id="WP_145912546.1">
    <property type="nucleotide sequence ID" value="NZ_CP013251.1"/>
</dbReference>
<dbReference type="EMBL" id="CP013251">
    <property type="protein sequence ID" value="AMO55987.1"/>
    <property type="molecule type" value="Genomic_DNA"/>
</dbReference>
<evidence type="ECO:0000313" key="2">
    <source>
        <dbReference type="Proteomes" id="UP000071065"/>
    </source>
</evidence>
<dbReference type="PATRIC" id="fig|570277.3.peg.1986"/>
<dbReference type="AlphaFoldDB" id="A0A142BB61"/>
<dbReference type="KEGG" id="emp:EZMO1_1844"/>
<protein>
    <submittedName>
        <fullName evidence="1">Uncharacterized protein</fullName>
    </submittedName>
</protein>
<sequence length="70" mass="7933">MPTIFLKMLLEALKAMVGKMMFSVVSERFLSRMVCLGLRKIANKSTNDFSREAAEAMIEGLKRPDLPKIK</sequence>
<name>A0A142BB61_9GAMM</name>
<proteinExistence type="predicted"/>
<evidence type="ECO:0000313" key="1">
    <source>
        <dbReference type="EMBL" id="AMO55987.1"/>
    </source>
</evidence>
<reference evidence="1 2" key="1">
    <citation type="journal article" date="2016" name="Front. Microbiol.">
        <title>Genomic Insight into the Host-Endosymbiont Relationship of Endozoicomonas montiporae CL-33(T) with its Coral Host.</title>
        <authorList>
            <person name="Ding J.-Y."/>
            <person name="Shiu J.-H."/>
            <person name="Chen W.-M."/>
            <person name="Chiang Y.-R."/>
            <person name="Tang S.-L."/>
        </authorList>
    </citation>
    <scope>NUCLEOTIDE SEQUENCE [LARGE SCALE GENOMIC DNA]</scope>
    <source>
        <strain evidence="1 2">CL-33</strain>
    </source>
</reference>
<dbReference type="Proteomes" id="UP000071065">
    <property type="component" value="Chromosome"/>
</dbReference>
<dbReference type="STRING" id="570277.EZMO1_1844"/>
<accession>A0A142BB61</accession>
<gene>
    <name evidence="1" type="ORF">EZMO1_1844</name>
</gene>
<organism evidence="1 2">
    <name type="scientific">Endozoicomonas montiporae CL-33</name>
    <dbReference type="NCBI Taxonomy" id="570277"/>
    <lineage>
        <taxon>Bacteria</taxon>
        <taxon>Pseudomonadati</taxon>
        <taxon>Pseudomonadota</taxon>
        <taxon>Gammaproteobacteria</taxon>
        <taxon>Oceanospirillales</taxon>
        <taxon>Endozoicomonadaceae</taxon>
        <taxon>Endozoicomonas</taxon>
    </lineage>
</organism>